<sequence>MMGRRARSRKYYPPGSAPTRPGSGLRSNTVETVKTRDTAAAEEAARIWAKATAKRDENQASDANSDEAVGLIEETLNHSERSFLLYLTTEEGMMAFAAIEPSRDADETVGEIRYLGVAPGHWGEGWARRLLVAVPGALRENEFGSGELWVYADNIRAIFVYEAMGWIGTTETRRHPVTNRVEQKFVLKLG</sequence>
<dbReference type="OrthoDB" id="9799092at2"/>
<dbReference type="Proteomes" id="UP000215896">
    <property type="component" value="Unassembled WGS sequence"/>
</dbReference>
<accession>A0A255FYA9</accession>
<dbReference type="InterPro" id="IPR016181">
    <property type="entry name" value="Acyl_CoA_acyltransferase"/>
</dbReference>
<evidence type="ECO:0000259" key="2">
    <source>
        <dbReference type="PROSITE" id="PS51186"/>
    </source>
</evidence>
<feature type="region of interest" description="Disordered" evidence="1">
    <location>
        <begin position="1"/>
        <end position="38"/>
    </location>
</feature>
<organism evidence="3 4">
    <name type="scientific">Enemella evansiae</name>
    <dbReference type="NCBI Taxonomy" id="2016499"/>
    <lineage>
        <taxon>Bacteria</taxon>
        <taxon>Bacillati</taxon>
        <taxon>Actinomycetota</taxon>
        <taxon>Actinomycetes</taxon>
        <taxon>Propionibacteriales</taxon>
        <taxon>Propionibacteriaceae</taxon>
        <taxon>Enemella</taxon>
    </lineage>
</organism>
<dbReference type="SUPFAM" id="SSF55729">
    <property type="entry name" value="Acyl-CoA N-acyltransferases (Nat)"/>
    <property type="match status" value="1"/>
</dbReference>
<proteinExistence type="predicted"/>
<dbReference type="Gene3D" id="3.40.630.30">
    <property type="match status" value="1"/>
</dbReference>
<evidence type="ECO:0000313" key="4">
    <source>
        <dbReference type="Proteomes" id="UP000215896"/>
    </source>
</evidence>
<dbReference type="GO" id="GO:0016747">
    <property type="term" value="F:acyltransferase activity, transferring groups other than amino-acyl groups"/>
    <property type="evidence" value="ECO:0007669"/>
    <property type="project" value="InterPro"/>
</dbReference>
<dbReference type="Pfam" id="PF00583">
    <property type="entry name" value="Acetyltransf_1"/>
    <property type="match status" value="1"/>
</dbReference>
<dbReference type="InterPro" id="IPR000182">
    <property type="entry name" value="GNAT_dom"/>
</dbReference>
<dbReference type="EMBL" id="NMVO01000018">
    <property type="protein sequence ID" value="OYO08667.1"/>
    <property type="molecule type" value="Genomic_DNA"/>
</dbReference>
<feature type="domain" description="N-acetyltransferase" evidence="2">
    <location>
        <begin position="31"/>
        <end position="190"/>
    </location>
</feature>
<dbReference type="AlphaFoldDB" id="A0A255FYA9"/>
<feature type="compositionally biased region" description="Basic residues" evidence="1">
    <location>
        <begin position="1"/>
        <end position="10"/>
    </location>
</feature>
<protein>
    <recommendedName>
        <fullName evidence="2">N-acetyltransferase domain-containing protein</fullName>
    </recommendedName>
</protein>
<keyword evidence="4" id="KW-1185">Reference proteome</keyword>
<gene>
    <name evidence="3" type="ORF">CGZ94_19290</name>
</gene>
<evidence type="ECO:0000313" key="3">
    <source>
        <dbReference type="EMBL" id="OYO08667.1"/>
    </source>
</evidence>
<evidence type="ECO:0000256" key="1">
    <source>
        <dbReference type="SAM" id="MobiDB-lite"/>
    </source>
</evidence>
<name>A0A255FYA9_9ACTN</name>
<comment type="caution">
    <text evidence="3">The sequence shown here is derived from an EMBL/GenBank/DDBJ whole genome shotgun (WGS) entry which is preliminary data.</text>
</comment>
<reference evidence="3 4" key="1">
    <citation type="submission" date="2017-07" db="EMBL/GenBank/DDBJ databases">
        <title>Draft whole genome sequences of clinical Proprionibacteriaceae strains.</title>
        <authorList>
            <person name="Bernier A.-M."/>
            <person name="Bernard K."/>
            <person name="Domingo M.-C."/>
        </authorList>
    </citation>
    <scope>NUCLEOTIDE SEQUENCE [LARGE SCALE GENOMIC DNA]</scope>
    <source>
        <strain evidence="3 4">NML 030167</strain>
    </source>
</reference>
<dbReference type="PROSITE" id="PS51186">
    <property type="entry name" value="GNAT"/>
    <property type="match status" value="1"/>
</dbReference>